<evidence type="ECO:0000313" key="9">
    <source>
        <dbReference type="EMBL" id="KAL0968169.1"/>
    </source>
</evidence>
<evidence type="ECO:0000256" key="4">
    <source>
        <dbReference type="ARBA" id="ARBA00023136"/>
    </source>
</evidence>
<evidence type="ECO:0000256" key="5">
    <source>
        <dbReference type="ARBA" id="ARBA00023230"/>
    </source>
</evidence>
<evidence type="ECO:0000256" key="1">
    <source>
        <dbReference type="ARBA" id="ARBA00004370"/>
    </source>
</evidence>
<proteinExistence type="predicted"/>
<dbReference type="FunFam" id="3.10.20.90:FF:000046">
    <property type="entry name" value="Homocysteine-responsive endoplasmic reticulum-resident ubiquitin-like domain member 2 protein"/>
    <property type="match status" value="1"/>
</dbReference>
<feature type="compositionally biased region" description="Polar residues" evidence="6">
    <location>
        <begin position="110"/>
        <end position="128"/>
    </location>
</feature>
<feature type="region of interest" description="Disordered" evidence="6">
    <location>
        <begin position="93"/>
        <end position="157"/>
    </location>
</feature>
<dbReference type="InterPro" id="IPR039751">
    <property type="entry name" value="HERPUD1/2"/>
</dbReference>
<dbReference type="GO" id="GO:0016020">
    <property type="term" value="C:membrane"/>
    <property type="evidence" value="ECO:0007669"/>
    <property type="project" value="UniProtKB-SubCell"/>
</dbReference>
<comment type="subcellular location">
    <subcellularLocation>
        <location evidence="1">Membrane</location>
    </subcellularLocation>
</comment>
<feature type="transmembrane region" description="Helical" evidence="7">
    <location>
        <begin position="269"/>
        <end position="289"/>
    </location>
</feature>
<dbReference type="AlphaFoldDB" id="A0ABD0W9F6"/>
<evidence type="ECO:0000256" key="2">
    <source>
        <dbReference type="ARBA" id="ARBA00022692"/>
    </source>
</evidence>
<dbReference type="PANTHER" id="PTHR12943:SF7">
    <property type="entry name" value="HOMOCYSTEINE-RESPONSIVE ENDOPLASMIC RETICULUM-RESIDENT UBIQUITIN-LIKE DOMAIN MEMBER 1 PROTEIN"/>
    <property type="match status" value="1"/>
</dbReference>
<protein>
    <recommendedName>
        <fullName evidence="8">Ubiquitin-like domain-containing protein</fullName>
    </recommendedName>
</protein>
<gene>
    <name evidence="9" type="ORF">UPYG_G00263290</name>
</gene>
<accession>A0ABD0W9F6</accession>
<keyword evidence="3 7" id="KW-1133">Transmembrane helix</keyword>
<dbReference type="SMART" id="SM00213">
    <property type="entry name" value="UBQ"/>
    <property type="match status" value="1"/>
</dbReference>
<keyword evidence="4 7" id="KW-0472">Membrane</keyword>
<dbReference type="PROSITE" id="PS50053">
    <property type="entry name" value="UBIQUITIN_2"/>
    <property type="match status" value="1"/>
</dbReference>
<evidence type="ECO:0000256" key="7">
    <source>
        <dbReference type="SAM" id="Phobius"/>
    </source>
</evidence>
<dbReference type="GO" id="GO:0006986">
    <property type="term" value="P:response to unfolded protein"/>
    <property type="evidence" value="ECO:0007669"/>
    <property type="project" value="UniProtKB-KW"/>
</dbReference>
<organism evidence="9 10">
    <name type="scientific">Umbra pygmaea</name>
    <name type="common">Eastern mudminnow</name>
    <dbReference type="NCBI Taxonomy" id="75934"/>
    <lineage>
        <taxon>Eukaryota</taxon>
        <taxon>Metazoa</taxon>
        <taxon>Chordata</taxon>
        <taxon>Craniata</taxon>
        <taxon>Vertebrata</taxon>
        <taxon>Euteleostomi</taxon>
        <taxon>Actinopterygii</taxon>
        <taxon>Neopterygii</taxon>
        <taxon>Teleostei</taxon>
        <taxon>Protacanthopterygii</taxon>
        <taxon>Esociformes</taxon>
        <taxon>Umbridae</taxon>
        <taxon>Umbra</taxon>
    </lineage>
</organism>
<dbReference type="SUPFAM" id="SSF54236">
    <property type="entry name" value="Ubiquitin-like"/>
    <property type="match status" value="1"/>
</dbReference>
<feature type="region of interest" description="Disordered" evidence="6">
    <location>
        <begin position="332"/>
        <end position="351"/>
    </location>
</feature>
<evidence type="ECO:0000256" key="3">
    <source>
        <dbReference type="ARBA" id="ARBA00022989"/>
    </source>
</evidence>
<evidence type="ECO:0000259" key="8">
    <source>
        <dbReference type="PROSITE" id="PS50053"/>
    </source>
</evidence>
<dbReference type="InterPro" id="IPR029071">
    <property type="entry name" value="Ubiquitin-like_domsf"/>
</dbReference>
<keyword evidence="10" id="KW-1185">Reference proteome</keyword>
<keyword evidence="5" id="KW-0834">Unfolded protein response</keyword>
<evidence type="ECO:0000313" key="10">
    <source>
        <dbReference type="Proteomes" id="UP001557470"/>
    </source>
</evidence>
<dbReference type="EMBL" id="JAGEUA010000008">
    <property type="protein sequence ID" value="KAL0968169.1"/>
    <property type="molecule type" value="Genomic_DNA"/>
</dbReference>
<feature type="compositionally biased region" description="Polar residues" evidence="6">
    <location>
        <begin position="140"/>
        <end position="157"/>
    </location>
</feature>
<dbReference type="CDD" id="cd01790">
    <property type="entry name" value="Ubl_HERP"/>
    <property type="match status" value="1"/>
</dbReference>
<reference evidence="9 10" key="1">
    <citation type="submission" date="2024-06" db="EMBL/GenBank/DDBJ databases">
        <authorList>
            <person name="Pan Q."/>
            <person name="Wen M."/>
            <person name="Jouanno E."/>
            <person name="Zahm M."/>
            <person name="Klopp C."/>
            <person name="Cabau C."/>
            <person name="Louis A."/>
            <person name="Berthelot C."/>
            <person name="Parey E."/>
            <person name="Roest Crollius H."/>
            <person name="Montfort J."/>
            <person name="Robinson-Rechavi M."/>
            <person name="Bouchez O."/>
            <person name="Lampietro C."/>
            <person name="Lopez Roques C."/>
            <person name="Donnadieu C."/>
            <person name="Postlethwait J."/>
            <person name="Bobe J."/>
            <person name="Verreycken H."/>
            <person name="Guiguen Y."/>
        </authorList>
    </citation>
    <scope>NUCLEOTIDE SEQUENCE [LARGE SCALE GENOMIC DNA]</scope>
    <source>
        <strain evidence="9">Up_M1</strain>
        <tissue evidence="9">Testis</tissue>
    </source>
</reference>
<dbReference type="Gene3D" id="3.10.20.90">
    <property type="entry name" value="Phosphatidylinositol 3-kinase Catalytic Subunit, Chain A, domain 1"/>
    <property type="match status" value="1"/>
</dbReference>
<dbReference type="PANTHER" id="PTHR12943">
    <property type="entry name" value="HOMOCYSTEINE-RESPONSIVE ENDOPLASMIC RETICULUM-RESIDENT UNIQUITIN-LIKE DOMAIN HERPUD PROTEIN FAMILY MEMBER"/>
    <property type="match status" value="1"/>
</dbReference>
<sequence>MVFHEKKTIALVIKTPNQAHGDQRIEDVDTEWTVKELKTYLSRVYPNNPLESDQRLIYSGKLLPDHLHVRDIFRKTDLTPTVHLVCAIRTQPRGPLGARPKVREAEQHETQSSTIPTRQNPDATQDGTVPTDPEPRQRRPTTASPAQWPGTTTPAEITNPTFPTYSLYSPQQLLWLQHMYARQYYMQYQAAYAAAASAPLTPVTSLPVAPHQAAVAAALPNQGPIDNLPANQNAQDAAFINPGVANQNLRMNAQGGPVMEDEEDMNRDWLDWVYTAARLGVFLSIVYFYSSLSRFVLVMSSLFLMYMHTAGWFPFRQRALVRGLQNQVPEVMQNQQNQDRNPVPPAEVPAGEEGVQADVEVRPDEPHLPAAVLVPQHRVSMVWTAWIFFKAFFASLIPEAPALAH</sequence>
<comment type="caution">
    <text evidence="9">The sequence shown here is derived from an EMBL/GenBank/DDBJ whole genome shotgun (WGS) entry which is preliminary data.</text>
</comment>
<dbReference type="InterPro" id="IPR000626">
    <property type="entry name" value="Ubiquitin-like_dom"/>
</dbReference>
<evidence type="ECO:0000256" key="6">
    <source>
        <dbReference type="SAM" id="MobiDB-lite"/>
    </source>
</evidence>
<feature type="domain" description="Ubiquitin-like" evidence="8">
    <location>
        <begin position="9"/>
        <end position="71"/>
    </location>
</feature>
<keyword evidence="2 7" id="KW-0812">Transmembrane</keyword>
<dbReference type="Pfam" id="PF00240">
    <property type="entry name" value="ubiquitin"/>
    <property type="match status" value="1"/>
</dbReference>
<dbReference type="Proteomes" id="UP001557470">
    <property type="component" value="Unassembled WGS sequence"/>
</dbReference>
<name>A0ABD0W9F6_UMBPY</name>